<dbReference type="Proteomes" id="UP001163096">
    <property type="component" value="Chromosome"/>
</dbReference>
<accession>A0A9X9S3J5</accession>
<sequence length="78" mass="8523">MADDDLATAIGGTQSRNTAKDMFSCKMKCHDPAGEVCYVTLSRSKVRIPSYADDAIRTTVEAWVDGKPELGRSELPDE</sequence>
<reference evidence="1" key="1">
    <citation type="submission" date="2022-11" db="EMBL/GenBank/DDBJ databases">
        <title>Complete genome sequence of Methanogenium organophilum DSM 3596.</title>
        <authorList>
            <person name="Chen S.-C."/>
            <person name="Lai S.-J."/>
            <person name="You Y.-T."/>
        </authorList>
    </citation>
    <scope>NUCLEOTIDE SEQUENCE</scope>
    <source>
        <strain evidence="1">DSM 3596</strain>
    </source>
</reference>
<name>A0A9X9S3J5_METOG</name>
<proteinExistence type="predicted"/>
<dbReference type="EMBL" id="CP113361">
    <property type="protein sequence ID" value="WAI00832.1"/>
    <property type="molecule type" value="Genomic_DNA"/>
</dbReference>
<keyword evidence="2" id="KW-1185">Reference proteome</keyword>
<dbReference type="KEGG" id="mou:OU421_10470"/>
<dbReference type="GeneID" id="76835530"/>
<evidence type="ECO:0000313" key="1">
    <source>
        <dbReference type="EMBL" id="WAI00832.1"/>
    </source>
</evidence>
<dbReference type="AlphaFoldDB" id="A0A9X9S3J5"/>
<organism evidence="1 2">
    <name type="scientific">Methanogenium organophilum</name>
    <dbReference type="NCBI Taxonomy" id="2199"/>
    <lineage>
        <taxon>Archaea</taxon>
        <taxon>Methanobacteriati</taxon>
        <taxon>Methanobacteriota</taxon>
        <taxon>Stenosarchaea group</taxon>
        <taxon>Methanomicrobia</taxon>
        <taxon>Methanomicrobiales</taxon>
        <taxon>Methanomicrobiaceae</taxon>
        <taxon>Methanogenium</taxon>
    </lineage>
</organism>
<gene>
    <name evidence="1" type="ORF">OU421_10470</name>
</gene>
<protein>
    <submittedName>
        <fullName evidence="1">Uncharacterized protein</fullName>
    </submittedName>
</protein>
<dbReference type="RefSeq" id="WP_268186037.1">
    <property type="nucleotide sequence ID" value="NZ_CP113361.1"/>
</dbReference>
<evidence type="ECO:0000313" key="2">
    <source>
        <dbReference type="Proteomes" id="UP001163096"/>
    </source>
</evidence>